<dbReference type="InterPro" id="IPR048395">
    <property type="entry name" value="Glyco_hydro_31_C"/>
</dbReference>
<feature type="chain" id="PRO_5004824598" description="Probable alpha/beta-glucosidase agdC" evidence="19">
    <location>
        <begin position="18"/>
        <end position="927"/>
    </location>
</feature>
<dbReference type="Gene3D" id="2.60.40.1760">
    <property type="entry name" value="glycosyl hydrolase (family 31)"/>
    <property type="match status" value="1"/>
</dbReference>
<keyword evidence="12" id="KW-0119">Carbohydrate metabolism</keyword>
<dbReference type="Gene3D" id="2.60.40.1180">
    <property type="entry name" value="Golgi alpha-mannosidase II"/>
    <property type="match status" value="2"/>
</dbReference>
<dbReference type="InterPro" id="IPR025887">
    <property type="entry name" value="Glyco_hydro_31_N_dom"/>
</dbReference>
<proteinExistence type="inferred from homology"/>
<organism evidence="23 24">
    <name type="scientific">Cyphellophora europaea (strain CBS 101466)</name>
    <name type="common">Phialophora europaea</name>
    <dbReference type="NCBI Taxonomy" id="1220924"/>
    <lineage>
        <taxon>Eukaryota</taxon>
        <taxon>Fungi</taxon>
        <taxon>Dikarya</taxon>
        <taxon>Ascomycota</taxon>
        <taxon>Pezizomycotina</taxon>
        <taxon>Eurotiomycetes</taxon>
        <taxon>Chaetothyriomycetidae</taxon>
        <taxon>Chaetothyriales</taxon>
        <taxon>Cyphellophoraceae</taxon>
        <taxon>Cyphellophora</taxon>
    </lineage>
</organism>
<evidence type="ECO:0000256" key="14">
    <source>
        <dbReference type="ARBA" id="ARBA00023316"/>
    </source>
</evidence>
<evidence type="ECO:0000256" key="5">
    <source>
        <dbReference type="ARBA" id="ARBA00012741"/>
    </source>
</evidence>
<feature type="signal peptide" evidence="19">
    <location>
        <begin position="1"/>
        <end position="17"/>
    </location>
</feature>
<dbReference type="VEuPathDB" id="FungiDB:HMPREF1541_01158"/>
<dbReference type="SUPFAM" id="SSF51011">
    <property type="entry name" value="Glycosyl hydrolase domain"/>
    <property type="match status" value="1"/>
</dbReference>
<dbReference type="GO" id="GO:0071555">
    <property type="term" value="P:cell wall organization"/>
    <property type="evidence" value="ECO:0007669"/>
    <property type="project" value="UniProtKB-KW"/>
</dbReference>
<evidence type="ECO:0000256" key="12">
    <source>
        <dbReference type="ARBA" id="ARBA00023277"/>
    </source>
</evidence>
<evidence type="ECO:0000256" key="19">
    <source>
        <dbReference type="SAM" id="SignalP"/>
    </source>
</evidence>
<evidence type="ECO:0000256" key="17">
    <source>
        <dbReference type="RuleBase" id="RU361185"/>
    </source>
</evidence>
<evidence type="ECO:0000256" key="13">
    <source>
        <dbReference type="ARBA" id="ARBA00023295"/>
    </source>
</evidence>
<comment type="catalytic activity">
    <reaction evidence="2">
        <text>Hydrolysis of terminal, non-reducing (1-&gt;4)-linked alpha-D-glucose residues with release of alpha-D-glucose.</text>
        <dbReference type="EC" id="3.2.1.20"/>
    </reaction>
</comment>
<dbReference type="InParanoid" id="W2SG46"/>
<dbReference type="CDD" id="cd06602">
    <property type="entry name" value="GH31_MGAM_SI_GAA"/>
    <property type="match status" value="1"/>
</dbReference>
<keyword evidence="8" id="KW-0964">Secreted</keyword>
<feature type="region of interest" description="Disordered" evidence="18">
    <location>
        <begin position="434"/>
        <end position="454"/>
    </location>
</feature>
<dbReference type="Pfam" id="PF01055">
    <property type="entry name" value="Glyco_hydro_31_2nd"/>
    <property type="match status" value="1"/>
</dbReference>
<dbReference type="EMBL" id="KB822711">
    <property type="protein sequence ID" value="ETN46968.1"/>
    <property type="molecule type" value="Genomic_DNA"/>
</dbReference>
<dbReference type="STRING" id="1220924.W2SG46"/>
<reference evidence="23 24" key="1">
    <citation type="submission" date="2013-03" db="EMBL/GenBank/DDBJ databases">
        <title>The Genome Sequence of Phialophora europaea CBS 101466.</title>
        <authorList>
            <consortium name="The Broad Institute Genomics Platform"/>
            <person name="Cuomo C."/>
            <person name="de Hoog S."/>
            <person name="Gorbushina A."/>
            <person name="Walker B."/>
            <person name="Young S.K."/>
            <person name="Zeng Q."/>
            <person name="Gargeya S."/>
            <person name="Fitzgerald M."/>
            <person name="Haas B."/>
            <person name="Abouelleil A."/>
            <person name="Allen A.W."/>
            <person name="Alvarado L."/>
            <person name="Arachchi H.M."/>
            <person name="Berlin A.M."/>
            <person name="Chapman S.B."/>
            <person name="Gainer-Dewar J."/>
            <person name="Goldberg J."/>
            <person name="Griggs A."/>
            <person name="Gujja S."/>
            <person name="Hansen M."/>
            <person name="Howarth C."/>
            <person name="Imamovic A."/>
            <person name="Ireland A."/>
            <person name="Larimer J."/>
            <person name="McCowan C."/>
            <person name="Murphy C."/>
            <person name="Pearson M."/>
            <person name="Poon T.W."/>
            <person name="Priest M."/>
            <person name="Roberts A."/>
            <person name="Saif S."/>
            <person name="Shea T."/>
            <person name="Sisk P."/>
            <person name="Sykes S."/>
            <person name="Wortman J."/>
            <person name="Nusbaum C."/>
            <person name="Birren B."/>
        </authorList>
    </citation>
    <scope>NUCLEOTIDE SEQUENCE [LARGE SCALE GENOMIC DNA]</scope>
    <source>
        <strain evidence="23 24">CBS 101466</strain>
    </source>
</reference>
<evidence type="ECO:0000256" key="8">
    <source>
        <dbReference type="ARBA" id="ARBA00022525"/>
    </source>
</evidence>
<feature type="domain" description="Glycosyl hydrolase family 31 C-terminal" evidence="22">
    <location>
        <begin position="671"/>
        <end position="760"/>
    </location>
</feature>
<feature type="domain" description="Glycoside hydrolase family 31 N-terminal" evidence="21">
    <location>
        <begin position="98"/>
        <end position="212"/>
    </location>
</feature>
<evidence type="ECO:0000256" key="11">
    <source>
        <dbReference type="ARBA" id="ARBA00023180"/>
    </source>
</evidence>
<evidence type="ECO:0000256" key="15">
    <source>
        <dbReference type="ARBA" id="ARBA00023326"/>
    </source>
</evidence>
<dbReference type="CDD" id="cd14752">
    <property type="entry name" value="GH31_N"/>
    <property type="match status" value="1"/>
</dbReference>
<keyword evidence="10 17" id="KW-0378">Hydrolase</keyword>
<evidence type="ECO:0000259" key="21">
    <source>
        <dbReference type="Pfam" id="PF13802"/>
    </source>
</evidence>
<evidence type="ECO:0000256" key="10">
    <source>
        <dbReference type="ARBA" id="ARBA00022801"/>
    </source>
</evidence>
<name>W2SG46_CYPE1</name>
<evidence type="ECO:0000256" key="9">
    <source>
        <dbReference type="ARBA" id="ARBA00022729"/>
    </source>
</evidence>
<dbReference type="SUPFAM" id="SSF51445">
    <property type="entry name" value="(Trans)glycosidases"/>
    <property type="match status" value="1"/>
</dbReference>
<evidence type="ECO:0000256" key="16">
    <source>
        <dbReference type="ARBA" id="ARBA00025512"/>
    </source>
</evidence>
<comment type="catalytic activity">
    <reaction evidence="1">
        <text>Hydrolysis of terminal, non-reducing beta-D-glucosyl residues with release of beta-D-glucose.</text>
        <dbReference type="EC" id="3.2.1.21"/>
    </reaction>
</comment>
<dbReference type="GO" id="GO:0004558">
    <property type="term" value="F:alpha-1,4-glucosidase activity"/>
    <property type="evidence" value="ECO:0007669"/>
    <property type="project" value="UniProtKB-EC"/>
</dbReference>
<evidence type="ECO:0000256" key="3">
    <source>
        <dbReference type="ARBA" id="ARBA00004613"/>
    </source>
</evidence>
<dbReference type="OrthoDB" id="5839090at2759"/>
<dbReference type="GO" id="GO:0005576">
    <property type="term" value="C:extracellular region"/>
    <property type="evidence" value="ECO:0007669"/>
    <property type="project" value="UniProtKB-SubCell"/>
</dbReference>
<feature type="domain" description="Glycoside hydrolase family 31 TIM barrel" evidence="20">
    <location>
        <begin position="258"/>
        <end position="663"/>
    </location>
</feature>
<dbReference type="Pfam" id="PF13802">
    <property type="entry name" value="Gal_mutarotas_2"/>
    <property type="match status" value="1"/>
</dbReference>
<accession>W2SG46</accession>
<keyword evidence="24" id="KW-1185">Reference proteome</keyword>
<comment type="subcellular location">
    <subcellularLocation>
        <location evidence="3">Secreted</location>
    </subcellularLocation>
</comment>
<keyword evidence="11" id="KW-0325">Glycoprotein</keyword>
<dbReference type="InterPro" id="IPR017853">
    <property type="entry name" value="GH"/>
</dbReference>
<evidence type="ECO:0000256" key="6">
    <source>
        <dbReference type="ARBA" id="ARBA00012744"/>
    </source>
</evidence>
<dbReference type="Gene3D" id="3.20.20.80">
    <property type="entry name" value="Glycosidases"/>
    <property type="match status" value="1"/>
</dbReference>
<dbReference type="GO" id="GO:0030246">
    <property type="term" value="F:carbohydrate binding"/>
    <property type="evidence" value="ECO:0007669"/>
    <property type="project" value="InterPro"/>
</dbReference>
<dbReference type="InterPro" id="IPR030458">
    <property type="entry name" value="Glyco_hydro_31_AS"/>
</dbReference>
<dbReference type="PANTHER" id="PTHR22762">
    <property type="entry name" value="ALPHA-GLUCOSIDASE"/>
    <property type="match status" value="1"/>
</dbReference>
<dbReference type="PROSITE" id="PS00129">
    <property type="entry name" value="GLYCOSYL_HYDROL_F31_1"/>
    <property type="match status" value="1"/>
</dbReference>
<sequence>MHRRIFVLAGLVLGVASQSKCPGYTASNVQETSSGLTATLQLAGEACDVYGTDLPNLTLTVEYQTDTRLHVLIEDLDQNVYQVPESVFPRPSPGSGFASSSQLQFSYTSSPFSFAVTRPHGEVLFNTSGWPIIFESQYLGLRTSLPENPALYGLGEHMDPFQLNTTNYTRTLWSRDSYGIPPGTNLYGNHPVYLDNRGESGTHGVVLLNSNGMDIKINDTNGQYLEYNTLGGVIDLYFVAGPGPIEASQQISEVVGLPAMIPYWSLGFHNCRYGYQDIYQVAEMIHNYSQAEIPLETAWTDIDYMELRKVFTLDPDRFPLEKVREVVEYLHDRDQHYIVMVDPAVAYQNYSAYSNGVDLDVWLKYDNGTIYEGVVWPGPTVFPDWFHPNVEQYWNDEFVSFFSAESGVDIDGLWIDMNEAANFCNWPCADPAGFAEENKNPPDPPALRDGSAVPLPGFPANLQPGAGNMTVRRQALGTKQGLPDRELVDPPYSIMNAAGSLSNKTINTELHHANGLVEYDTHNLYGTMMSSASRTAMLARRPLVRPLVITRSTYLGAGTHVGHWTGDNAATWEQYHLSISDMLNFNSIFQVPMVGSDVCGFSGNTTETLCARWATLGAFYPFYRNHNELGAIGQEFYRWESVARAARNAIEIRYRMLDYFYTQFYLQTQSGKPSLNPLWFIYPHDSNTFANYAQFFFGDAVLVSPVIEENSTSVEIYIPDDIFYDWNAGFLPVRGNGSTTTLDDVDYTVIPLHIKGGSIMALRMQSANTTTSLRKIGFEIVVAPGLDGTANGTLYLDDGDSLEQQATTLVNFTYNLGIFQMTGDYSYDAGVQIESILVLGVDTQPGNVTGAGGNEVPYSYNEQSKVLSVNVTIPLTGDAAVSVGGQGSGESGGPGPYSGLGVCVEPTLGRNTLLLAMLGIATAAATL</sequence>
<evidence type="ECO:0000256" key="2">
    <source>
        <dbReference type="ARBA" id="ARBA00001657"/>
    </source>
</evidence>
<evidence type="ECO:0000256" key="4">
    <source>
        <dbReference type="ARBA" id="ARBA00007806"/>
    </source>
</evidence>
<evidence type="ECO:0000259" key="22">
    <source>
        <dbReference type="Pfam" id="PF21365"/>
    </source>
</evidence>
<evidence type="ECO:0000256" key="7">
    <source>
        <dbReference type="ARBA" id="ARBA00014002"/>
    </source>
</evidence>
<evidence type="ECO:0000256" key="1">
    <source>
        <dbReference type="ARBA" id="ARBA00000448"/>
    </source>
</evidence>
<protein>
    <recommendedName>
        <fullName evidence="7">Probable alpha/beta-glucosidase agdC</fullName>
        <ecNumber evidence="5">3.2.1.20</ecNumber>
        <ecNumber evidence="6">3.2.1.21</ecNumber>
    </recommendedName>
</protein>
<dbReference type="Pfam" id="PF21365">
    <property type="entry name" value="Glyco_hydro_31_3rd"/>
    <property type="match status" value="1"/>
</dbReference>
<dbReference type="InterPro" id="IPR011013">
    <property type="entry name" value="Gal_mutarotase_sf_dom"/>
</dbReference>
<dbReference type="AlphaFoldDB" id="W2SG46"/>
<evidence type="ECO:0000313" key="23">
    <source>
        <dbReference type="EMBL" id="ETN46968.1"/>
    </source>
</evidence>
<comment type="similarity">
    <text evidence="4 17">Belongs to the glycosyl hydrolase 31 family.</text>
</comment>
<keyword evidence="13 17" id="KW-0326">Glycosidase</keyword>
<dbReference type="HOGENOM" id="CLU_000631_11_0_1"/>
<dbReference type="GO" id="GO:0008422">
    <property type="term" value="F:beta-glucosidase activity"/>
    <property type="evidence" value="ECO:0007669"/>
    <property type="project" value="UniProtKB-EC"/>
</dbReference>
<dbReference type="GO" id="GO:0000272">
    <property type="term" value="P:polysaccharide catabolic process"/>
    <property type="evidence" value="ECO:0007669"/>
    <property type="project" value="UniProtKB-KW"/>
</dbReference>
<dbReference type="EC" id="3.2.1.20" evidence="5"/>
<dbReference type="RefSeq" id="XP_008711680.1">
    <property type="nucleotide sequence ID" value="XM_008713458.1"/>
</dbReference>
<keyword evidence="15" id="KW-0624">Polysaccharide degradation</keyword>
<keyword evidence="9 19" id="KW-0732">Signal</keyword>
<dbReference type="eggNOG" id="KOG1065">
    <property type="taxonomic scope" value="Eukaryota"/>
</dbReference>
<keyword evidence="14" id="KW-0961">Cell wall biogenesis/degradation</keyword>
<dbReference type="Proteomes" id="UP000030752">
    <property type="component" value="Unassembled WGS sequence"/>
</dbReference>
<dbReference type="InterPro" id="IPR000322">
    <property type="entry name" value="Glyco_hydro_31_TIM"/>
</dbReference>
<evidence type="ECO:0000256" key="18">
    <source>
        <dbReference type="SAM" id="MobiDB-lite"/>
    </source>
</evidence>
<dbReference type="SUPFAM" id="SSF74650">
    <property type="entry name" value="Galactose mutarotase-like"/>
    <property type="match status" value="1"/>
</dbReference>
<comment type="function">
    <text evidence="16">Glucosidase involved in the degradation of cellulosic biomass. Has both alpha- and beta-glucosidase activity.</text>
</comment>
<dbReference type="PANTHER" id="PTHR22762:SF67">
    <property type="entry name" value="ALPHA_BETA-GLUCOSIDASE AGDC-RELATED"/>
    <property type="match status" value="1"/>
</dbReference>
<evidence type="ECO:0000313" key="24">
    <source>
        <dbReference type="Proteomes" id="UP000030752"/>
    </source>
</evidence>
<evidence type="ECO:0000259" key="20">
    <source>
        <dbReference type="Pfam" id="PF01055"/>
    </source>
</evidence>
<dbReference type="InterPro" id="IPR013780">
    <property type="entry name" value="Glyco_hydro_b"/>
</dbReference>
<dbReference type="EC" id="3.2.1.21" evidence="6"/>
<dbReference type="GeneID" id="19968497"/>
<gene>
    <name evidence="23" type="ORF">HMPREF1541_01158</name>
</gene>